<evidence type="ECO:0000259" key="2">
    <source>
        <dbReference type="PROSITE" id="PS50033"/>
    </source>
</evidence>
<reference evidence="3" key="1">
    <citation type="submission" date="2023-02" db="EMBL/GenBank/DDBJ databases">
        <title>Mating type loci evolution in Malassezia.</title>
        <authorList>
            <person name="Coelho M.A."/>
        </authorList>
    </citation>
    <scope>NUCLEOTIDE SEQUENCE</scope>
    <source>
        <strain evidence="3">CBS 14136</strain>
    </source>
</reference>
<dbReference type="SMART" id="SM00166">
    <property type="entry name" value="UBX"/>
    <property type="match status" value="1"/>
</dbReference>
<dbReference type="GO" id="GO:0012506">
    <property type="term" value="C:vesicle membrane"/>
    <property type="evidence" value="ECO:0007669"/>
    <property type="project" value="TreeGrafter"/>
</dbReference>
<sequence length="239" mass="26839">MQVSPCIVRQIVELTVCRLTLISAPPPPDHDNFEPTPAELRAAFSSTIQQKHGPNAPLMTSAMRARQAEVNARSKKQYDMIKIRIRFPDRTQIEQTFSHTATISDLYELVDNALNEEGKGDYVLFQSPPKRDFPRAANSPTLSQLGFAPAAVLGIRWGDSSRNTSQTPAPLREDLAARAREIPLTPTYATQIPSVRQQHADEVTSDAQSAREQRKFPKKQWKDIRDKYIQLSEDGGDDE</sequence>
<feature type="compositionally biased region" description="Basic and acidic residues" evidence="1">
    <location>
        <begin position="209"/>
        <end position="220"/>
    </location>
</feature>
<keyword evidence="4" id="KW-1185">Reference proteome</keyword>
<name>A0AAF0F6T0_9BASI</name>
<dbReference type="PANTHER" id="PTHR46467">
    <property type="entry name" value="TETHER CONTAINING UBX DOMAIN FOR GLUT4"/>
    <property type="match status" value="1"/>
</dbReference>
<evidence type="ECO:0000313" key="3">
    <source>
        <dbReference type="EMBL" id="WFD43758.1"/>
    </source>
</evidence>
<dbReference type="EMBL" id="CP118377">
    <property type="protein sequence ID" value="WFD43758.1"/>
    <property type="molecule type" value="Genomic_DNA"/>
</dbReference>
<dbReference type="GO" id="GO:0005737">
    <property type="term" value="C:cytoplasm"/>
    <property type="evidence" value="ECO:0007669"/>
    <property type="project" value="TreeGrafter"/>
</dbReference>
<dbReference type="PANTHER" id="PTHR46467:SF1">
    <property type="entry name" value="TETHER CONTAINING UBX DOMAIN FOR GLUT4"/>
    <property type="match status" value="1"/>
</dbReference>
<gene>
    <name evidence="3" type="ORF">MPSI1_002422</name>
</gene>
<feature type="domain" description="UBX" evidence="2">
    <location>
        <begin position="76"/>
        <end position="155"/>
    </location>
</feature>
<dbReference type="PROSITE" id="PS50033">
    <property type="entry name" value="UBX"/>
    <property type="match status" value="1"/>
</dbReference>
<dbReference type="InterPro" id="IPR029071">
    <property type="entry name" value="Ubiquitin-like_domsf"/>
</dbReference>
<accession>A0AAF0F6T0</accession>
<evidence type="ECO:0000256" key="1">
    <source>
        <dbReference type="SAM" id="MobiDB-lite"/>
    </source>
</evidence>
<dbReference type="Proteomes" id="UP001214628">
    <property type="component" value="Chromosome 3"/>
</dbReference>
<dbReference type="Gene3D" id="3.10.20.90">
    <property type="entry name" value="Phosphatidylinositol 3-kinase Catalytic Subunit, Chain A, domain 1"/>
    <property type="match status" value="1"/>
</dbReference>
<protein>
    <recommendedName>
        <fullName evidence="2">UBX domain-containing protein</fullName>
    </recommendedName>
</protein>
<dbReference type="InterPro" id="IPR001012">
    <property type="entry name" value="UBX_dom"/>
</dbReference>
<dbReference type="CDD" id="cd01767">
    <property type="entry name" value="UBX"/>
    <property type="match status" value="1"/>
</dbReference>
<dbReference type="GO" id="GO:0006886">
    <property type="term" value="P:intracellular protein transport"/>
    <property type="evidence" value="ECO:0007669"/>
    <property type="project" value="TreeGrafter"/>
</dbReference>
<dbReference type="GO" id="GO:0005634">
    <property type="term" value="C:nucleus"/>
    <property type="evidence" value="ECO:0007669"/>
    <property type="project" value="TreeGrafter"/>
</dbReference>
<dbReference type="AlphaFoldDB" id="A0AAF0F6T0"/>
<organism evidence="3 4">
    <name type="scientific">Malassezia psittaci</name>
    <dbReference type="NCBI Taxonomy" id="1821823"/>
    <lineage>
        <taxon>Eukaryota</taxon>
        <taxon>Fungi</taxon>
        <taxon>Dikarya</taxon>
        <taxon>Basidiomycota</taxon>
        <taxon>Ustilaginomycotina</taxon>
        <taxon>Malasseziomycetes</taxon>
        <taxon>Malasseziales</taxon>
        <taxon>Malasseziaceae</taxon>
        <taxon>Malassezia</taxon>
    </lineage>
</organism>
<dbReference type="SUPFAM" id="SSF54236">
    <property type="entry name" value="Ubiquitin-like"/>
    <property type="match status" value="1"/>
</dbReference>
<proteinExistence type="predicted"/>
<evidence type="ECO:0000313" key="4">
    <source>
        <dbReference type="Proteomes" id="UP001214628"/>
    </source>
</evidence>
<dbReference type="Pfam" id="PF00789">
    <property type="entry name" value="UBX"/>
    <property type="match status" value="1"/>
</dbReference>
<feature type="region of interest" description="Disordered" evidence="1">
    <location>
        <begin position="193"/>
        <end position="220"/>
    </location>
</feature>